<feature type="compositionally biased region" description="Low complexity" evidence="1">
    <location>
        <begin position="167"/>
        <end position="191"/>
    </location>
</feature>
<feature type="region of interest" description="Disordered" evidence="1">
    <location>
        <begin position="930"/>
        <end position="977"/>
    </location>
</feature>
<dbReference type="VEuPathDB" id="TriTrypDB:TEOVI_000589400"/>
<dbReference type="EC" id="3.6.-.-" evidence="4"/>
<protein>
    <submittedName>
        <fullName evidence="4">Primase 2</fullName>
        <ecNumber evidence="4">3.6.-.-</ecNumber>
    </submittedName>
</protein>
<feature type="compositionally biased region" description="Polar residues" evidence="1">
    <location>
        <begin position="628"/>
        <end position="640"/>
    </location>
</feature>
<dbReference type="AlphaFoldDB" id="A0A1G4HZ50"/>
<comment type="caution">
    <text evidence="4">The sequence shown here is derived from an EMBL/GenBank/DDBJ whole genome shotgun (WGS) entry which is preliminary data.</text>
</comment>
<feature type="region of interest" description="Disordered" evidence="1">
    <location>
        <begin position="807"/>
        <end position="834"/>
    </location>
</feature>
<feature type="region of interest" description="Disordered" evidence="1">
    <location>
        <begin position="28"/>
        <end position="56"/>
    </location>
</feature>
<feature type="region of interest" description="Disordered" evidence="1">
    <location>
        <begin position="558"/>
        <end position="578"/>
    </location>
</feature>
<evidence type="ECO:0000313" key="5">
    <source>
        <dbReference type="Proteomes" id="UP000195570"/>
    </source>
</evidence>
<feature type="region of interest" description="Disordered" evidence="1">
    <location>
        <begin position="492"/>
        <end position="516"/>
    </location>
</feature>
<proteinExistence type="predicted"/>
<dbReference type="InterPro" id="IPR014819">
    <property type="entry name" value="PriCT_2"/>
</dbReference>
<feature type="domain" description="Primase C-terminal 2" evidence="2">
    <location>
        <begin position="1165"/>
        <end position="1224"/>
    </location>
</feature>
<reference evidence="4" key="1">
    <citation type="submission" date="2016-09" db="EMBL/GenBank/DDBJ databases">
        <authorList>
            <person name="Hebert L."/>
            <person name="Moumen B."/>
        </authorList>
    </citation>
    <scope>NUCLEOTIDE SEQUENCE [LARGE SCALE GENOMIC DNA]</scope>
    <source>
        <strain evidence="4">OVI</strain>
    </source>
</reference>
<feature type="domain" description="Prim-pol family 5" evidence="3">
    <location>
        <begin position="770"/>
        <end position="980"/>
    </location>
</feature>
<gene>
    <name evidence="4" type="ORF">TEOVI_000589400</name>
</gene>
<feature type="compositionally biased region" description="Low complexity" evidence="1">
    <location>
        <begin position="400"/>
        <end position="418"/>
    </location>
</feature>
<keyword evidence="4" id="KW-0378">Hydrolase</keyword>
<feature type="compositionally biased region" description="Low complexity" evidence="1">
    <location>
        <begin position="934"/>
        <end position="943"/>
    </location>
</feature>
<dbReference type="InterPro" id="IPR040550">
    <property type="entry name" value="PPL5"/>
</dbReference>
<feature type="compositionally biased region" description="Low complexity" evidence="1">
    <location>
        <begin position="824"/>
        <end position="833"/>
    </location>
</feature>
<evidence type="ECO:0000259" key="3">
    <source>
        <dbReference type="Pfam" id="PF18168"/>
    </source>
</evidence>
<feature type="compositionally biased region" description="Gly residues" evidence="1">
    <location>
        <begin position="944"/>
        <end position="953"/>
    </location>
</feature>
<name>A0A1G4HZ50_TRYEQ</name>
<accession>A0A1G4HZ50</accession>
<evidence type="ECO:0000259" key="2">
    <source>
        <dbReference type="Pfam" id="PF08707"/>
    </source>
</evidence>
<feature type="compositionally biased region" description="Polar residues" evidence="1">
    <location>
        <begin position="148"/>
        <end position="166"/>
    </location>
</feature>
<organism evidence="4 5">
    <name type="scientific">Trypanosoma equiperdum</name>
    <dbReference type="NCBI Taxonomy" id="5694"/>
    <lineage>
        <taxon>Eukaryota</taxon>
        <taxon>Discoba</taxon>
        <taxon>Euglenozoa</taxon>
        <taxon>Kinetoplastea</taxon>
        <taxon>Metakinetoplastina</taxon>
        <taxon>Trypanosomatida</taxon>
        <taxon>Trypanosomatidae</taxon>
        <taxon>Trypanosoma</taxon>
    </lineage>
</organism>
<dbReference type="GeneID" id="92379833"/>
<dbReference type="Pfam" id="PF18168">
    <property type="entry name" value="PPL5"/>
    <property type="match status" value="1"/>
</dbReference>
<dbReference type="GO" id="GO:0016817">
    <property type="term" value="F:hydrolase activity, acting on acid anhydrides"/>
    <property type="evidence" value="ECO:0007669"/>
    <property type="project" value="InterPro"/>
</dbReference>
<keyword evidence="5" id="KW-1185">Reference proteome</keyword>
<feature type="compositionally biased region" description="Low complexity" evidence="1">
    <location>
        <begin position="710"/>
        <end position="725"/>
    </location>
</feature>
<dbReference type="EMBL" id="CZPT02000063">
    <property type="protein sequence ID" value="SCU64458.1"/>
    <property type="molecule type" value="Genomic_DNA"/>
</dbReference>
<dbReference type="Proteomes" id="UP000195570">
    <property type="component" value="Unassembled WGS sequence"/>
</dbReference>
<feature type="compositionally biased region" description="Low complexity" evidence="1">
    <location>
        <begin position="646"/>
        <end position="665"/>
    </location>
</feature>
<feature type="compositionally biased region" description="Polar residues" evidence="1">
    <location>
        <begin position="192"/>
        <end position="205"/>
    </location>
</feature>
<evidence type="ECO:0000256" key="1">
    <source>
        <dbReference type="SAM" id="MobiDB-lite"/>
    </source>
</evidence>
<dbReference type="Pfam" id="PF08707">
    <property type="entry name" value="PriCT_2"/>
    <property type="match status" value="1"/>
</dbReference>
<feature type="compositionally biased region" description="Low complexity" evidence="1">
    <location>
        <begin position="492"/>
        <end position="504"/>
    </location>
</feature>
<sequence length="1249" mass="129415">MFHLPRAVQCALIASASPSSLRYATRCIGTSTDGPGGTRRGSAPTAGGRRGRPSAHMRNEAAISTSGGAAASRSASRQGAHIDYAAVSDGRTTSRPGVSSFTRAATTTLGTVGGGGGVTGSSVSQLSMQNVMEANQNRVLSRQPLRRTASQTAAGGLQATPSASGVQTAPMAAPATQRQQPQQQNRQVARTSTSIPVQPLPTLSSVRPPATKSPASSRPAIATSPSGTARSLRTPRTPRGTKAAAKPSSAAAAVNISAATTAGARAAAAAIVARASPTRVAAAGAASGTTTTTTTTAAGVRARGSVPSPDTRAALEKAMQAVNAAVKSATPAGTTVPIAAMATRPISRAAVEEAMRAVDAAVTATRGATTAANVVPPRSRVSKSAPSPRTPWGTRPAAKATTQVPASAPAVTPTAAAQGRVRSAATTPTATGKTSPARARRRASPRGAGATAAEASPVARPVPAAVNTTKVSETAATEAAVARALAAAAAAAAPSRARTAPKAAGSATTPAKKHVTVVTPTRTPRAAAATPQAVTVVTPTRSAVATTPVKPQVAVVVSPTRATRPTSPPAKPQAAVGTPARAASAVAPANSQMMIVTPTRAARSTSVPSKPGVTVVTPKRAPRAASTPAKSQVTVVTPTRSPRAGAAPVASPAVEKAPVPAAASVGTTETVATPTPRRRSAESGANTPKGKRSASGKRGAVDATEENSKASRVTTPTSTVATTPPRAEVLRDHSSQATTTGGGVANPFRGLHNHITRSYRLDQLQAAMKIHDLLLGRQEVKSGAFSFIRFACGPKFINDHREIVGPDAGGGVGVSGADEKKGSSRNSSRTNGSEDCPLVIAERLLSFPPHMHHFHTVCGRENVPCDFFADIDLPNETPAGGEKALLEVLNYLDVRLEAIGFSQPSFLVLTNEVPSAGKVSYHLHARSMGTQSDSGGAAAAGSMGSSGGSGGAGVDEHSAGGDVKQGRGRSAEGGKSRASHGKIVAFQDYRVVKLLADEVNTTLGRTVIDEQCYRVNGMLRCAYSSKITVPQGMPLSSNTAGGYHRGKRLVPLLKAKDTALQKRLDDMAAHLCTLSDAQILERTFCIRTAPVKERRVTENEDVDNAQKLLRARSDYLRSFKLIRAKNIVGAQNAKPVEYDAYGNVVSRYLTESAKWHRFKTAVEKLHRLPPRAAECYDIWVRVGLALHNFSNEDHVFEEWVRFSLKCPQKYSRETCRRKWQQFDRNPDALNWRRGFNYLNSTVWRSVPGC</sequence>
<feature type="region of interest" description="Disordered" evidence="1">
    <location>
        <begin position="136"/>
        <end position="248"/>
    </location>
</feature>
<dbReference type="RefSeq" id="XP_067076221.1">
    <property type="nucleotide sequence ID" value="XM_067220120.1"/>
</dbReference>
<feature type="compositionally biased region" description="Low complexity" evidence="1">
    <location>
        <begin position="445"/>
        <end position="458"/>
    </location>
</feature>
<feature type="region of interest" description="Disordered" evidence="1">
    <location>
        <begin position="369"/>
        <end position="458"/>
    </location>
</feature>
<evidence type="ECO:0000313" key="4">
    <source>
        <dbReference type="EMBL" id="SCU64458.1"/>
    </source>
</evidence>
<feature type="compositionally biased region" description="Polar residues" evidence="1">
    <location>
        <begin position="424"/>
        <end position="433"/>
    </location>
</feature>
<feature type="region of interest" description="Disordered" evidence="1">
    <location>
        <begin position="599"/>
        <end position="725"/>
    </location>
</feature>